<feature type="non-terminal residue" evidence="1">
    <location>
        <position position="1"/>
    </location>
</feature>
<accession>A0A381N4B4</accession>
<dbReference type="AlphaFoldDB" id="A0A381N4B4"/>
<proteinExistence type="predicted"/>
<reference evidence="1" key="1">
    <citation type="submission" date="2018-05" db="EMBL/GenBank/DDBJ databases">
        <authorList>
            <person name="Lanie J.A."/>
            <person name="Ng W.-L."/>
            <person name="Kazmierczak K.M."/>
            <person name="Andrzejewski T.M."/>
            <person name="Davidsen T.M."/>
            <person name="Wayne K.J."/>
            <person name="Tettelin H."/>
            <person name="Glass J.I."/>
            <person name="Rusch D."/>
            <person name="Podicherti R."/>
            <person name="Tsui H.-C.T."/>
            <person name="Winkler M.E."/>
        </authorList>
    </citation>
    <scope>NUCLEOTIDE SEQUENCE</scope>
</reference>
<gene>
    <name evidence="1" type="ORF">METZ01_LOCUS2290</name>
</gene>
<name>A0A381N4B4_9ZZZZ</name>
<protein>
    <submittedName>
        <fullName evidence="1">Uncharacterized protein</fullName>
    </submittedName>
</protein>
<evidence type="ECO:0000313" key="1">
    <source>
        <dbReference type="EMBL" id="SUZ49436.1"/>
    </source>
</evidence>
<feature type="non-terminal residue" evidence="1">
    <location>
        <position position="51"/>
    </location>
</feature>
<dbReference type="EMBL" id="UINC01000115">
    <property type="protein sequence ID" value="SUZ49436.1"/>
    <property type="molecule type" value="Genomic_DNA"/>
</dbReference>
<sequence>MGTHQLQNFNWLNELVCKKALKFYQRAHQFKNLNLLFLTQKRHTRGWGQII</sequence>
<organism evidence="1">
    <name type="scientific">marine metagenome</name>
    <dbReference type="NCBI Taxonomy" id="408172"/>
    <lineage>
        <taxon>unclassified sequences</taxon>
        <taxon>metagenomes</taxon>
        <taxon>ecological metagenomes</taxon>
    </lineage>
</organism>